<dbReference type="NCBIfam" id="TIGR01990">
    <property type="entry name" value="bPGM"/>
    <property type="match status" value="1"/>
</dbReference>
<dbReference type="InterPro" id="IPR010976">
    <property type="entry name" value="B-phosphoglucomutase_hydrolase"/>
</dbReference>
<comment type="cofactor">
    <cofactor evidence="4">
        <name>Mg(2+)</name>
        <dbReference type="ChEBI" id="CHEBI:18420"/>
    </cofactor>
    <text evidence="4">Binds 2 magnesium ions per subunit.</text>
</comment>
<dbReference type="SFLD" id="SFLDG01135">
    <property type="entry name" value="C1.5.6:_HAD__Beta-PGM__Phospha"/>
    <property type="match status" value="1"/>
</dbReference>
<dbReference type="InterPro" id="IPR006439">
    <property type="entry name" value="HAD-SF_hydro_IA"/>
</dbReference>
<name>I0WK75_9FLAO</name>
<evidence type="ECO:0000256" key="5">
    <source>
        <dbReference type="PIRSR" id="PIRSR610972-4"/>
    </source>
</evidence>
<dbReference type="Gene3D" id="1.10.150.240">
    <property type="entry name" value="Putative phosphatase, domain 2"/>
    <property type="match status" value="1"/>
</dbReference>
<dbReference type="InterPro" id="IPR010972">
    <property type="entry name" value="Beta-PGM"/>
</dbReference>
<gene>
    <name evidence="6" type="ORF">W5A_02170</name>
</gene>
<keyword evidence="4" id="KW-0479">Metal-binding</keyword>
<dbReference type="GO" id="GO:0000287">
    <property type="term" value="F:magnesium ion binding"/>
    <property type="evidence" value="ECO:0007669"/>
    <property type="project" value="InterPro"/>
</dbReference>
<dbReference type="PATRIC" id="fig|946077.3.peg.443"/>
<feature type="site" description="Important for catalytic activity and assists the phosphoryl transfer reaction to Asp8 by balancing charge and orienting the reacting groups" evidence="5">
    <location>
        <position position="113"/>
    </location>
</feature>
<dbReference type="Pfam" id="PF13419">
    <property type="entry name" value="HAD_2"/>
    <property type="match status" value="1"/>
</dbReference>
<feature type="binding site" evidence="4">
    <location>
        <position position="8"/>
    </location>
    <ligand>
        <name>Mg(2+)</name>
        <dbReference type="ChEBI" id="CHEBI:18420"/>
    </ligand>
</feature>
<dbReference type="SUPFAM" id="SSF56784">
    <property type="entry name" value="HAD-like"/>
    <property type="match status" value="1"/>
</dbReference>
<keyword evidence="4" id="KW-0460">Magnesium</keyword>
<feature type="binding site" evidence="3">
    <location>
        <position position="75"/>
    </location>
    <ligand>
        <name>substrate</name>
    </ligand>
</feature>
<protein>
    <submittedName>
        <fullName evidence="6">Putative beta-phosphoglucomutase</fullName>
    </submittedName>
</protein>
<keyword evidence="7" id="KW-1185">Reference proteome</keyword>
<feature type="site" description="Important for catalytic activity and assists the phosphoryl transfer reaction to Asp8 by balancing charge and orienting the reacting groups" evidence="5">
    <location>
        <position position="144"/>
    </location>
</feature>
<sequence length="216" mass="24033">MKKGFIFDLDGVIVDTAHFHYNSWRKTAEQLGFELTIQHNEKLKGVSRIESLNRILDWAQKEVSQDTFQQLMFEKNEDYLRQVVQMTASDILPGVFNILNKLKSKGYGIALGSASKNAPLILEKVGLSSFFNVIVDGNRVIKAKPDPEVFIVAAQQLGVINSQCVVFEDAEAGIEAANTAGMISVGLGNSDNLEHAKYVFQSFESIELTFLEQLTT</sequence>
<feature type="binding site" evidence="3">
    <location>
        <position position="51"/>
    </location>
    <ligand>
        <name>substrate</name>
    </ligand>
</feature>
<feature type="binding site" evidence="4">
    <location>
        <position position="10"/>
    </location>
    <ligand>
        <name>Mg(2+)</name>
        <dbReference type="ChEBI" id="CHEBI:18420"/>
    </ligand>
</feature>
<dbReference type="STRING" id="946077.W5A_02170"/>
<feature type="binding site" evidence="3">
    <location>
        <position position="144"/>
    </location>
    <ligand>
        <name>substrate</name>
    </ligand>
</feature>
<dbReference type="AlphaFoldDB" id="I0WK75"/>
<dbReference type="PANTHER" id="PTHR43481:SF4">
    <property type="entry name" value="GLYCEROL-1-PHOSPHATE PHOSPHOHYDROLASE 1-RELATED"/>
    <property type="match status" value="1"/>
</dbReference>
<dbReference type="GO" id="GO:0008801">
    <property type="term" value="F:beta-phosphoglucomutase activity"/>
    <property type="evidence" value="ECO:0007669"/>
    <property type="project" value="InterPro"/>
</dbReference>
<evidence type="ECO:0000256" key="4">
    <source>
        <dbReference type="PIRSR" id="PIRSR610972-3"/>
    </source>
</evidence>
<dbReference type="eggNOG" id="COG0637">
    <property type="taxonomic scope" value="Bacteria"/>
</dbReference>
<comment type="similarity">
    <text evidence="1">Belongs to the HAD-like hydrolase superfamily. CbbY/CbbZ/Gph/YieH family.</text>
</comment>
<evidence type="ECO:0000313" key="6">
    <source>
        <dbReference type="EMBL" id="EID76791.1"/>
    </source>
</evidence>
<dbReference type="EMBL" id="AJJU01000002">
    <property type="protein sequence ID" value="EID76791.1"/>
    <property type="molecule type" value="Genomic_DNA"/>
</dbReference>
<proteinExistence type="inferred from homology"/>
<dbReference type="CDD" id="cd02598">
    <property type="entry name" value="HAD_BPGM"/>
    <property type="match status" value="1"/>
</dbReference>
<evidence type="ECO:0000256" key="3">
    <source>
        <dbReference type="PIRSR" id="PIRSR610972-2"/>
    </source>
</evidence>
<dbReference type="Proteomes" id="UP000005938">
    <property type="component" value="Unassembled WGS sequence"/>
</dbReference>
<dbReference type="Gene3D" id="3.40.50.1000">
    <property type="entry name" value="HAD superfamily/HAD-like"/>
    <property type="match status" value="1"/>
</dbReference>
<accession>I0WK75</accession>
<dbReference type="InterPro" id="IPR041492">
    <property type="entry name" value="HAD_2"/>
</dbReference>
<dbReference type="PANTHER" id="PTHR43481">
    <property type="entry name" value="FRUCTOSE-1-PHOSPHATE PHOSPHATASE"/>
    <property type="match status" value="1"/>
</dbReference>
<dbReference type="GO" id="GO:0005975">
    <property type="term" value="P:carbohydrate metabolic process"/>
    <property type="evidence" value="ECO:0007669"/>
    <property type="project" value="InterPro"/>
</dbReference>
<feature type="binding site" evidence="3">
    <location>
        <begin position="43"/>
        <end position="48"/>
    </location>
    <ligand>
        <name>substrate</name>
    </ligand>
</feature>
<dbReference type="SFLD" id="SFLDS00003">
    <property type="entry name" value="Haloacid_Dehalogenase"/>
    <property type="match status" value="1"/>
</dbReference>
<feature type="binding site" evidence="3">
    <location>
        <begin position="113"/>
        <end position="117"/>
    </location>
    <ligand>
        <name>substrate</name>
    </ligand>
</feature>
<feature type="binding site" evidence="4">
    <location>
        <position position="169"/>
    </location>
    <ligand>
        <name>Mg(2+)</name>
        <dbReference type="ChEBI" id="CHEBI:18420"/>
    </ligand>
</feature>
<feature type="binding site" evidence="3">
    <location>
        <begin position="8"/>
        <end position="10"/>
    </location>
    <ligand>
        <name>substrate</name>
    </ligand>
</feature>
<dbReference type="InterPro" id="IPR023198">
    <property type="entry name" value="PGP-like_dom2"/>
</dbReference>
<feature type="active site" description="Nucleophile" evidence="2">
    <location>
        <position position="8"/>
    </location>
</feature>
<evidence type="ECO:0000256" key="2">
    <source>
        <dbReference type="PIRSR" id="PIRSR610972-1"/>
    </source>
</evidence>
<comment type="caution">
    <text evidence="6">The sequence shown here is derived from an EMBL/GenBank/DDBJ whole genome shotgun (WGS) entry which is preliminary data.</text>
</comment>
<dbReference type="GO" id="GO:0050308">
    <property type="term" value="F:sugar-phosphatase activity"/>
    <property type="evidence" value="ECO:0007669"/>
    <property type="project" value="TreeGrafter"/>
</dbReference>
<organism evidence="6 7">
    <name type="scientific">Imtechella halotolerans K1</name>
    <dbReference type="NCBI Taxonomy" id="946077"/>
    <lineage>
        <taxon>Bacteria</taxon>
        <taxon>Pseudomonadati</taxon>
        <taxon>Bacteroidota</taxon>
        <taxon>Flavobacteriia</taxon>
        <taxon>Flavobacteriales</taxon>
        <taxon>Flavobacteriaceae</taxon>
        <taxon>Imtechella</taxon>
    </lineage>
</organism>
<feature type="active site" description="Proton donor/acceptor" evidence="2">
    <location>
        <position position="10"/>
    </location>
</feature>
<dbReference type="OrthoDB" id="9797743at2"/>
<dbReference type="NCBIfam" id="TIGR01509">
    <property type="entry name" value="HAD-SF-IA-v3"/>
    <property type="match status" value="1"/>
</dbReference>
<feature type="binding site" evidence="3">
    <location>
        <position position="24"/>
    </location>
    <ligand>
        <name>substrate</name>
    </ligand>
</feature>
<dbReference type="NCBIfam" id="TIGR02009">
    <property type="entry name" value="PGMB-YQAB-SF"/>
    <property type="match status" value="1"/>
</dbReference>
<evidence type="ECO:0000313" key="7">
    <source>
        <dbReference type="Proteomes" id="UP000005938"/>
    </source>
</evidence>
<dbReference type="SFLD" id="SFLDG01129">
    <property type="entry name" value="C1.5:_HAD__Beta-PGM__Phosphata"/>
    <property type="match status" value="1"/>
</dbReference>
<reference evidence="6 7" key="1">
    <citation type="journal article" date="2012" name="J. Bacteriol.">
        <title>Genome Sequence of the Halotolerant Bacterium Imtechella halotolerans K1T.</title>
        <authorList>
            <person name="Kumar S."/>
            <person name="Vikram S."/>
            <person name="Subramanian S."/>
            <person name="Raghava G.P."/>
            <person name="Pinnaka A.K."/>
        </authorList>
    </citation>
    <scope>NUCLEOTIDE SEQUENCE [LARGE SCALE GENOMIC DNA]</scope>
    <source>
        <strain evidence="6 7">K1</strain>
    </source>
</reference>
<feature type="binding site" evidence="4">
    <location>
        <position position="168"/>
    </location>
    <ligand>
        <name>Mg(2+)</name>
        <dbReference type="ChEBI" id="CHEBI:18420"/>
    </ligand>
</feature>
<evidence type="ECO:0000256" key="1">
    <source>
        <dbReference type="ARBA" id="ARBA00006171"/>
    </source>
</evidence>
<dbReference type="InterPro" id="IPR051806">
    <property type="entry name" value="HAD-like_SPP"/>
</dbReference>
<dbReference type="InterPro" id="IPR023214">
    <property type="entry name" value="HAD_sf"/>
</dbReference>
<dbReference type="RefSeq" id="WP_008236914.1">
    <property type="nucleotide sequence ID" value="NZ_AJJU01000002.1"/>
</dbReference>
<dbReference type="InterPro" id="IPR036412">
    <property type="entry name" value="HAD-like_sf"/>
</dbReference>